<dbReference type="InterPro" id="IPR011009">
    <property type="entry name" value="Kinase-like_dom_sf"/>
</dbReference>
<reference evidence="2" key="1">
    <citation type="journal article" date="2020" name="Nature">
        <title>Giant virus diversity and host interactions through global metagenomics.</title>
        <authorList>
            <person name="Schulz F."/>
            <person name="Roux S."/>
            <person name="Paez-Espino D."/>
            <person name="Jungbluth S."/>
            <person name="Walsh D.A."/>
            <person name="Denef V.J."/>
            <person name="McMahon K.D."/>
            <person name="Konstantinidis K.T."/>
            <person name="Eloe-Fadrosh E.A."/>
            <person name="Kyrpides N.C."/>
            <person name="Woyke T."/>
        </authorList>
    </citation>
    <scope>NUCLEOTIDE SEQUENCE</scope>
    <source>
        <strain evidence="2">GVMAG-M-3300027833-11</strain>
    </source>
</reference>
<dbReference type="EMBL" id="MN740504">
    <property type="protein sequence ID" value="QHU30185.1"/>
    <property type="molecule type" value="Genomic_DNA"/>
</dbReference>
<dbReference type="SUPFAM" id="SSF56112">
    <property type="entry name" value="Protein kinase-like (PK-like)"/>
    <property type="match status" value="1"/>
</dbReference>
<name>A0A6C0LJL2_9ZZZZ</name>
<sequence>MEFTYRKNDNLSLFSSVVNPDGMNVTDPQNYVPLYHKFFSLSDKNFDTINLNHVKYLDSVGNMKDTNVFECNVVDENGTSTTKEVFFKYSPLLDPIKYMMGKYSIDDENVMKLPQFDTDNGHTKIKDPNNAAYVDSFFTYLTSQLYHSHDFVHALDFYGSFLANKNDFRVNIADDVEYLNDSEFFHINRSSLFEVDNTYANGIFNFNTRKNKEKLKLETIEGDNVLELSNISDLQQLDNIFVERKEDNSNDSAHIEEANLVFSFDIKEGSNKDEDSSSECSSRSSVTNKDDSDDEDDDDCSTESGFSTASEDMLFATIPSFPVQVIALEKCANTLDSLIVDKCDDMKDLEWGSMIIQVIMMLISYQKTYSLTHNDLHTNNIMYVPTEKQFLYYKADGKHYKVPTFGRLYKIIDFGRAIYKFRGNVICSDSYHPKGDAATQYNFGPYLNEDKARLEPNFSFDLCRLGCSMLDFFMDELEDSPKDPKLAAKRIIMEWCMDDKDRNVLYKKDGEERYPNFKLYKMIARTVHNHMPIDELRKGYFERFVVSKKKLNKNAKIMNIDELPSYM</sequence>
<evidence type="ECO:0000256" key="1">
    <source>
        <dbReference type="SAM" id="MobiDB-lite"/>
    </source>
</evidence>
<proteinExistence type="predicted"/>
<accession>A0A6C0LJL2</accession>
<dbReference type="Gene3D" id="1.10.510.10">
    <property type="entry name" value="Transferase(Phosphotransferase) domain 1"/>
    <property type="match status" value="1"/>
</dbReference>
<protein>
    <recommendedName>
        <fullName evidence="3">Protein kinase domain-containing protein</fullName>
    </recommendedName>
</protein>
<feature type="compositionally biased region" description="Acidic residues" evidence="1">
    <location>
        <begin position="291"/>
        <end position="301"/>
    </location>
</feature>
<organism evidence="2">
    <name type="scientific">viral metagenome</name>
    <dbReference type="NCBI Taxonomy" id="1070528"/>
    <lineage>
        <taxon>unclassified sequences</taxon>
        <taxon>metagenomes</taxon>
        <taxon>organismal metagenomes</taxon>
    </lineage>
</organism>
<evidence type="ECO:0008006" key="3">
    <source>
        <dbReference type="Google" id="ProtNLM"/>
    </source>
</evidence>
<dbReference type="AlphaFoldDB" id="A0A6C0LJL2"/>
<feature type="region of interest" description="Disordered" evidence="1">
    <location>
        <begin position="269"/>
        <end position="305"/>
    </location>
</feature>
<evidence type="ECO:0000313" key="2">
    <source>
        <dbReference type="EMBL" id="QHU30185.1"/>
    </source>
</evidence>